<dbReference type="InterPro" id="IPR013655">
    <property type="entry name" value="PAS_fold_3"/>
</dbReference>
<keyword evidence="1" id="KW-0805">Transcription regulation</keyword>
<proteinExistence type="predicted"/>
<evidence type="ECO:0000259" key="4">
    <source>
        <dbReference type="PROSITE" id="PS50110"/>
    </source>
</evidence>
<evidence type="ECO:0000313" key="6">
    <source>
        <dbReference type="EMBL" id="THE66353.1"/>
    </source>
</evidence>
<keyword evidence="2" id="KW-0804">Transcription</keyword>
<protein>
    <submittedName>
        <fullName evidence="6">PAS domain S-box protein</fullName>
    </submittedName>
</protein>
<dbReference type="Pfam" id="PF08447">
    <property type="entry name" value="PAS_3"/>
    <property type="match status" value="1"/>
</dbReference>
<dbReference type="NCBIfam" id="TIGR00229">
    <property type="entry name" value="sensory_box"/>
    <property type="match status" value="1"/>
</dbReference>
<dbReference type="InterPro" id="IPR007050">
    <property type="entry name" value="HTH_bacterioopsin"/>
</dbReference>
<dbReference type="SUPFAM" id="SSF52172">
    <property type="entry name" value="CheY-like"/>
    <property type="match status" value="1"/>
</dbReference>
<dbReference type="EMBL" id="RBZW01000011">
    <property type="protein sequence ID" value="THE66353.1"/>
    <property type="molecule type" value="Genomic_DNA"/>
</dbReference>
<evidence type="ECO:0000256" key="3">
    <source>
        <dbReference type="PROSITE-ProRule" id="PRU00169"/>
    </source>
</evidence>
<dbReference type="AlphaFoldDB" id="A0A4S3TSI7"/>
<reference evidence="6 7" key="1">
    <citation type="submission" date="2018-10" db="EMBL/GenBank/DDBJ databases">
        <title>Natronolimnobius sp. XQ-INN 246 isolated from Inner Mongolia Autonomous Region of China.</title>
        <authorList>
            <person name="Xue Q."/>
        </authorList>
    </citation>
    <scope>NUCLEOTIDE SEQUENCE [LARGE SCALE GENOMIC DNA]</scope>
    <source>
        <strain evidence="6 7">XQ-INN 246</strain>
    </source>
</reference>
<dbReference type="Pfam" id="PF15915">
    <property type="entry name" value="BAT"/>
    <property type="match status" value="1"/>
</dbReference>
<keyword evidence="7" id="KW-1185">Reference proteome</keyword>
<organism evidence="6 7">
    <name type="scientific">Salinadaptatus halalkaliphilus</name>
    <dbReference type="NCBI Taxonomy" id="2419781"/>
    <lineage>
        <taxon>Archaea</taxon>
        <taxon>Methanobacteriati</taxon>
        <taxon>Methanobacteriota</taxon>
        <taxon>Stenosarchaea group</taxon>
        <taxon>Halobacteria</taxon>
        <taxon>Halobacteriales</taxon>
        <taxon>Natrialbaceae</taxon>
        <taxon>Salinadaptatus</taxon>
    </lineage>
</organism>
<comment type="caution">
    <text evidence="3">Lacks conserved residue(s) required for the propagation of feature annotation.</text>
</comment>
<dbReference type="Proteomes" id="UP000318864">
    <property type="component" value="Unassembled WGS sequence"/>
</dbReference>
<dbReference type="InterPro" id="IPR001789">
    <property type="entry name" value="Sig_transdc_resp-reg_receiver"/>
</dbReference>
<evidence type="ECO:0000259" key="5">
    <source>
        <dbReference type="PROSITE" id="PS50112"/>
    </source>
</evidence>
<gene>
    <name evidence="6" type="ORF">D8Y22_03550</name>
</gene>
<dbReference type="Pfam" id="PF04967">
    <property type="entry name" value="HTH_10"/>
    <property type="match status" value="1"/>
</dbReference>
<dbReference type="InterPro" id="IPR035965">
    <property type="entry name" value="PAS-like_dom_sf"/>
</dbReference>
<dbReference type="PANTHER" id="PTHR34236">
    <property type="entry name" value="DIMETHYL SULFOXIDE REDUCTASE TRANSCRIPTIONAL ACTIVATOR"/>
    <property type="match status" value="1"/>
</dbReference>
<dbReference type="PROSITE" id="PS50112">
    <property type="entry name" value="PAS"/>
    <property type="match status" value="1"/>
</dbReference>
<dbReference type="Gene3D" id="3.40.50.2300">
    <property type="match status" value="1"/>
</dbReference>
<comment type="caution">
    <text evidence="6">The sequence shown here is derived from an EMBL/GenBank/DDBJ whole genome shotgun (WGS) entry which is preliminary data.</text>
</comment>
<dbReference type="SUPFAM" id="SSF55785">
    <property type="entry name" value="PYP-like sensor domain (PAS domain)"/>
    <property type="match status" value="1"/>
</dbReference>
<evidence type="ECO:0000256" key="2">
    <source>
        <dbReference type="ARBA" id="ARBA00023163"/>
    </source>
</evidence>
<dbReference type="GO" id="GO:0000160">
    <property type="term" value="P:phosphorelay signal transduction system"/>
    <property type="evidence" value="ECO:0007669"/>
    <property type="project" value="InterPro"/>
</dbReference>
<feature type="domain" description="PAS" evidence="5">
    <location>
        <begin position="133"/>
        <end position="203"/>
    </location>
</feature>
<name>A0A4S3TSI7_9EURY</name>
<sequence length="1076" mass="115858">MSDSVSTATGDVRRVLVVGDSTALAATVEALANAFDPTAVVRAPTVEDARDRLAESTVDCLVCPFDSESEDSPLRTLAAEFDAIPIVALTDPAAQESALDAGATDVLEPAASSRVVATRVSNAMARAHRQDSEDQRYRSILASTTAIVWVLESDGTIAYASPSIERRLGQTPHELEGASFTQVVHPEDRTAIRETISTVSSAQLGEHVSTTVRLGRGDGTWIAVDLTAVNRLGDPAVGGIVATTTVPAVDDRGALDRLEEAAFTLGPHSELRYYNDRARQLFDGDPVPGTVVWNLLDESLREMLYEYTQEARATASTVEFGLPAPDGDGRLLVTVAPGDDGVTVLARELPEDESIDDERLRAVDYERLELLEAIVDTIADGIAIVEDSTLSFANATLTEWSGGESPVGLEIDDVFDADLAATVGERAASALVRWMEPIEGRLTVDPESRPIDVYVAPLPEDDRTLCVIRDRRRSGSETLSALHRTGAALRRASTRRSVRQHALEGIVDATDADYVGWYRLEDGLLRPAATATETAGEVVEPPAIAYDGTPIADVLDGTDGVVERADLGPVLSRAGIRAERVLAIATETDGIVLAASTDPFPDHRFETVAIETIVDAATGTLETLAARDRVRACQRDRTRLEGRVSQARQLQAIERDLLTAETRTAVEQCLCDGVGSLTGDDSESSGAIELAWVGRVDAGSERITPQTWAGSAVDAAAETGEGSTADGGSLPSLLESLSIPVDPDSPAPAGQAAATHEVTATDDLETVATDASGTLADWYRALTSRGVGHVVSLPIEHDGFRYGVLTLYAKRPEDVDEHRHNLCLHLAAVAGHAISSIQRTQALLADTVTELEVGLENDHEPLSAVATALERRVDVRSVVPRSSGGSTVYCTIANTDPTELRSMSDAVDGLESVRHVGEEIDGSPIELVFERETVAETVAEHGGRVRSIAPDGDRTRLVIDLSTTIEVRSFLDVLERSFPNATLLARREHDRSARPRRAFDAELRDQLSERQLRTLETAYYSGFFEWPRESTGEEVAESLGVSQPTFSRHFRTAQRKLFELLFEDRLESNGNQLNDH</sequence>
<evidence type="ECO:0000256" key="1">
    <source>
        <dbReference type="ARBA" id="ARBA00023015"/>
    </source>
</evidence>
<dbReference type="PANTHER" id="PTHR34236:SF1">
    <property type="entry name" value="DIMETHYL SULFOXIDE REDUCTASE TRANSCRIPTIONAL ACTIVATOR"/>
    <property type="match status" value="1"/>
</dbReference>
<dbReference type="SUPFAM" id="SSF55781">
    <property type="entry name" value="GAF domain-like"/>
    <property type="match status" value="1"/>
</dbReference>
<dbReference type="InterPro" id="IPR011006">
    <property type="entry name" value="CheY-like_superfamily"/>
</dbReference>
<accession>A0A4S3TSI7</accession>
<dbReference type="InterPro" id="IPR031803">
    <property type="entry name" value="BAT_GAF/HTH-assoc"/>
</dbReference>
<dbReference type="Gene3D" id="3.30.450.40">
    <property type="match status" value="1"/>
</dbReference>
<dbReference type="RefSeq" id="WP_141463337.1">
    <property type="nucleotide sequence ID" value="NZ_RBZW01000011.1"/>
</dbReference>
<dbReference type="OrthoDB" id="186758at2157"/>
<feature type="domain" description="Response regulatory" evidence="4">
    <location>
        <begin position="14"/>
        <end position="124"/>
    </location>
</feature>
<dbReference type="InterPro" id="IPR000014">
    <property type="entry name" value="PAS"/>
</dbReference>
<dbReference type="InterPro" id="IPR029016">
    <property type="entry name" value="GAF-like_dom_sf"/>
</dbReference>
<dbReference type="SMART" id="SM00091">
    <property type="entry name" value="PAS"/>
    <property type="match status" value="3"/>
</dbReference>
<dbReference type="Gene3D" id="3.30.450.20">
    <property type="entry name" value="PAS domain"/>
    <property type="match status" value="2"/>
</dbReference>
<dbReference type="PROSITE" id="PS50110">
    <property type="entry name" value="RESPONSE_REGULATORY"/>
    <property type="match status" value="1"/>
</dbReference>
<evidence type="ECO:0000313" key="7">
    <source>
        <dbReference type="Proteomes" id="UP000318864"/>
    </source>
</evidence>
<dbReference type="CDD" id="cd00130">
    <property type="entry name" value="PAS"/>
    <property type="match status" value="1"/>
</dbReference>